<comment type="caution">
    <text evidence="2">The sequence shown here is derived from an EMBL/GenBank/DDBJ whole genome shotgun (WGS) entry which is preliminary data.</text>
</comment>
<reference evidence="2 3" key="1">
    <citation type="submission" date="2023-11" db="EMBL/GenBank/DDBJ databases">
        <authorList>
            <person name="Hedman E."/>
            <person name="Englund M."/>
            <person name="Stromberg M."/>
            <person name="Nyberg Akerstrom W."/>
            <person name="Nylinder S."/>
            <person name="Jareborg N."/>
            <person name="Kallberg Y."/>
            <person name="Kronander E."/>
        </authorList>
    </citation>
    <scope>NUCLEOTIDE SEQUENCE [LARGE SCALE GENOMIC DNA]</scope>
</reference>
<dbReference type="EMBL" id="CAVLGL010000013">
    <property type="protein sequence ID" value="CAK1580653.1"/>
    <property type="molecule type" value="Genomic_DNA"/>
</dbReference>
<name>A0AAV1KDF6_9NEOP</name>
<dbReference type="Proteomes" id="UP001314205">
    <property type="component" value="Unassembled WGS sequence"/>
</dbReference>
<proteinExistence type="predicted"/>
<protein>
    <submittedName>
        <fullName evidence="2">Uncharacterized protein</fullName>
    </submittedName>
</protein>
<evidence type="ECO:0000313" key="3">
    <source>
        <dbReference type="Proteomes" id="UP001314205"/>
    </source>
</evidence>
<organism evidence="2 3">
    <name type="scientific">Parnassius mnemosyne</name>
    <name type="common">clouded apollo</name>
    <dbReference type="NCBI Taxonomy" id="213953"/>
    <lineage>
        <taxon>Eukaryota</taxon>
        <taxon>Metazoa</taxon>
        <taxon>Ecdysozoa</taxon>
        <taxon>Arthropoda</taxon>
        <taxon>Hexapoda</taxon>
        <taxon>Insecta</taxon>
        <taxon>Pterygota</taxon>
        <taxon>Neoptera</taxon>
        <taxon>Endopterygota</taxon>
        <taxon>Lepidoptera</taxon>
        <taxon>Glossata</taxon>
        <taxon>Ditrysia</taxon>
        <taxon>Papilionoidea</taxon>
        <taxon>Papilionidae</taxon>
        <taxon>Parnassiinae</taxon>
        <taxon>Parnassini</taxon>
        <taxon>Parnassius</taxon>
        <taxon>Driopa</taxon>
    </lineage>
</organism>
<feature type="compositionally biased region" description="Basic and acidic residues" evidence="1">
    <location>
        <begin position="1"/>
        <end position="12"/>
    </location>
</feature>
<evidence type="ECO:0000256" key="1">
    <source>
        <dbReference type="SAM" id="MobiDB-lite"/>
    </source>
</evidence>
<dbReference type="AlphaFoldDB" id="A0AAV1KDF6"/>
<feature type="compositionally biased region" description="Polar residues" evidence="1">
    <location>
        <begin position="21"/>
        <end position="33"/>
    </location>
</feature>
<gene>
    <name evidence="2" type="ORF">PARMNEM_LOCUS2419</name>
</gene>
<sequence>MSNVENKFEDARTFAGDRAQARSTTTETPQNEPTLELCKVASTSRSYNEPVYNDLAKEVAALRKKVQALTLMHRRSRPRSRSKRDTRKNRSSSRSQSSYRKFPLCWYHSKFGEKADKCVRPCDYRSENSKGNR</sequence>
<evidence type="ECO:0000313" key="2">
    <source>
        <dbReference type="EMBL" id="CAK1580653.1"/>
    </source>
</evidence>
<feature type="region of interest" description="Disordered" evidence="1">
    <location>
        <begin position="1"/>
        <end position="37"/>
    </location>
</feature>
<feature type="compositionally biased region" description="Basic residues" evidence="1">
    <location>
        <begin position="69"/>
        <end position="91"/>
    </location>
</feature>
<feature type="region of interest" description="Disordered" evidence="1">
    <location>
        <begin position="69"/>
        <end position="99"/>
    </location>
</feature>
<keyword evidence="3" id="KW-1185">Reference proteome</keyword>
<accession>A0AAV1KDF6</accession>